<feature type="transmembrane region" description="Helical" evidence="2">
    <location>
        <begin position="187"/>
        <end position="205"/>
    </location>
</feature>
<feature type="transmembrane region" description="Helical" evidence="2">
    <location>
        <begin position="111"/>
        <end position="132"/>
    </location>
</feature>
<feature type="region of interest" description="Disordered" evidence="1">
    <location>
        <begin position="253"/>
        <end position="291"/>
    </location>
</feature>
<evidence type="ECO:0000313" key="4">
    <source>
        <dbReference type="Proteomes" id="UP001583186"/>
    </source>
</evidence>
<protein>
    <recommendedName>
        <fullName evidence="5">Integral membrane protein</fullName>
    </recommendedName>
</protein>
<keyword evidence="2" id="KW-0472">Membrane</keyword>
<dbReference type="Proteomes" id="UP001583186">
    <property type="component" value="Unassembled WGS sequence"/>
</dbReference>
<evidence type="ECO:0000256" key="2">
    <source>
        <dbReference type="SAM" id="Phobius"/>
    </source>
</evidence>
<sequence length="291" mass="32069">MGLNSFLTRISARMAESWLMSNTAVQQLGGICGGVSGVMFIIAFVVADFIPPTNPEWDAETLATFYRDHITRIRAGAALLMISGGFYLPFSAAISYQIRRIPRLPYMIHQLQLAAAAAGIWTFMLPGIVLAITSYRPERPAEITLALNDFFWIVALMPWPTFMVQNFSFAYAIVLDNRERPLFPKELVIVNVVMPIIFAFATGIHTVKSGALAYNGAFAFFVIGFTFVVQLIVDGAYLWLAARDEERLHGPNPVYAIGPQEDNVNGHSNNGHNSNGNDIETGTPTESSESK</sequence>
<keyword evidence="2" id="KW-1133">Transmembrane helix</keyword>
<feature type="compositionally biased region" description="Polar residues" evidence="1">
    <location>
        <begin position="278"/>
        <end position="291"/>
    </location>
</feature>
<evidence type="ECO:0000256" key="1">
    <source>
        <dbReference type="SAM" id="MobiDB-lite"/>
    </source>
</evidence>
<accession>A0ABR3ZPW6</accession>
<reference evidence="3 4" key="1">
    <citation type="journal article" date="2024" name="IMA Fungus">
        <title>IMA Genome - F19 : A genome assembly and annotation guide to empower mycologists, including annotated draft genome sequences of Ceratocystis pirilliformis, Diaporthe australafricana, Fusarium ophioides, Paecilomyces lecythidis, and Sporothrix stenoceras.</title>
        <authorList>
            <person name="Aylward J."/>
            <person name="Wilson A.M."/>
            <person name="Visagie C.M."/>
            <person name="Spraker J."/>
            <person name="Barnes I."/>
            <person name="Buitendag C."/>
            <person name="Ceriani C."/>
            <person name="Del Mar Angel L."/>
            <person name="du Plessis D."/>
            <person name="Fuchs T."/>
            <person name="Gasser K."/>
            <person name="Kramer D."/>
            <person name="Li W."/>
            <person name="Munsamy K."/>
            <person name="Piso A."/>
            <person name="Price J.L."/>
            <person name="Sonnekus B."/>
            <person name="Thomas C."/>
            <person name="van der Nest A."/>
            <person name="van Dijk A."/>
            <person name="van Heerden A."/>
            <person name="van Vuuren N."/>
            <person name="Yilmaz N."/>
            <person name="Duong T.A."/>
            <person name="van der Merwe N.A."/>
            <person name="Wingfield M.J."/>
            <person name="Wingfield B.D."/>
        </authorList>
    </citation>
    <scope>NUCLEOTIDE SEQUENCE [LARGE SCALE GENOMIC DNA]</scope>
    <source>
        <strain evidence="3 4">CMW 5346</strain>
    </source>
</reference>
<feature type="transmembrane region" description="Helical" evidence="2">
    <location>
        <begin position="217"/>
        <end position="240"/>
    </location>
</feature>
<evidence type="ECO:0008006" key="5">
    <source>
        <dbReference type="Google" id="ProtNLM"/>
    </source>
</evidence>
<proteinExistence type="predicted"/>
<keyword evidence="2" id="KW-0812">Transmembrane</keyword>
<gene>
    <name evidence="3" type="ORF">Sste5346_001446</name>
</gene>
<feature type="transmembrane region" description="Helical" evidence="2">
    <location>
        <begin position="152"/>
        <end position="175"/>
    </location>
</feature>
<comment type="caution">
    <text evidence="3">The sequence shown here is derived from an EMBL/GenBank/DDBJ whole genome shotgun (WGS) entry which is preliminary data.</text>
</comment>
<organism evidence="3 4">
    <name type="scientific">Sporothrix stenoceras</name>
    <dbReference type="NCBI Taxonomy" id="5173"/>
    <lineage>
        <taxon>Eukaryota</taxon>
        <taxon>Fungi</taxon>
        <taxon>Dikarya</taxon>
        <taxon>Ascomycota</taxon>
        <taxon>Pezizomycotina</taxon>
        <taxon>Sordariomycetes</taxon>
        <taxon>Sordariomycetidae</taxon>
        <taxon>Ophiostomatales</taxon>
        <taxon>Ophiostomataceae</taxon>
        <taxon>Sporothrix</taxon>
    </lineage>
</organism>
<feature type="transmembrane region" description="Helical" evidence="2">
    <location>
        <begin position="28"/>
        <end position="50"/>
    </location>
</feature>
<name>A0ABR3ZPW6_9PEZI</name>
<feature type="transmembrane region" description="Helical" evidence="2">
    <location>
        <begin position="70"/>
        <end position="90"/>
    </location>
</feature>
<dbReference type="EMBL" id="JAWCUI010000005">
    <property type="protein sequence ID" value="KAL1902465.1"/>
    <property type="molecule type" value="Genomic_DNA"/>
</dbReference>
<evidence type="ECO:0000313" key="3">
    <source>
        <dbReference type="EMBL" id="KAL1902465.1"/>
    </source>
</evidence>
<feature type="compositionally biased region" description="Low complexity" evidence="1">
    <location>
        <begin position="265"/>
        <end position="277"/>
    </location>
</feature>
<keyword evidence="4" id="KW-1185">Reference proteome</keyword>